<dbReference type="Pfam" id="PF14214">
    <property type="entry name" value="Helitron_like_N"/>
    <property type="match status" value="1"/>
</dbReference>
<reference evidence="2" key="1">
    <citation type="submission" date="2022-04" db="EMBL/GenBank/DDBJ databases">
        <title>A functionally conserved STORR gene fusion in Papaver species that diverged 16.8 million years ago.</title>
        <authorList>
            <person name="Catania T."/>
        </authorList>
    </citation>
    <scope>NUCLEOTIDE SEQUENCE</scope>
    <source>
        <strain evidence="2">S-188037</strain>
    </source>
</reference>
<evidence type="ECO:0000313" key="3">
    <source>
        <dbReference type="Proteomes" id="UP001202328"/>
    </source>
</evidence>
<protein>
    <recommendedName>
        <fullName evidence="1">Helitron helicase-like domain-containing protein</fullName>
    </recommendedName>
</protein>
<feature type="domain" description="Helitron helicase-like" evidence="1">
    <location>
        <begin position="108"/>
        <end position="298"/>
    </location>
</feature>
<organism evidence="2 3">
    <name type="scientific">Papaver atlanticum</name>
    <dbReference type="NCBI Taxonomy" id="357466"/>
    <lineage>
        <taxon>Eukaryota</taxon>
        <taxon>Viridiplantae</taxon>
        <taxon>Streptophyta</taxon>
        <taxon>Embryophyta</taxon>
        <taxon>Tracheophyta</taxon>
        <taxon>Spermatophyta</taxon>
        <taxon>Magnoliopsida</taxon>
        <taxon>Ranunculales</taxon>
        <taxon>Papaveraceae</taxon>
        <taxon>Papaveroideae</taxon>
        <taxon>Papaver</taxon>
    </lineage>
</organism>
<dbReference type="EMBL" id="JAJJMB010006269">
    <property type="protein sequence ID" value="KAI3935332.1"/>
    <property type="molecule type" value="Genomic_DNA"/>
</dbReference>
<comment type="caution">
    <text evidence="2">The sequence shown here is derived from an EMBL/GenBank/DDBJ whole genome shotgun (WGS) entry which is preliminary data.</text>
</comment>
<evidence type="ECO:0000313" key="2">
    <source>
        <dbReference type="EMBL" id="KAI3935332.1"/>
    </source>
</evidence>
<keyword evidence="3" id="KW-1185">Reference proteome</keyword>
<proteinExistence type="predicted"/>
<name>A0AAD4XPT0_9MAGN</name>
<sequence>MNENHDRQSREDDDYSGPPELQEVLHIDEFQTAGTINASIQPDQQRCIRRALEINVVDQTTTELPFTGEVIDEFTKVGYITMAFPYLFPYGSADLRQSRFRKVSECQYFQYLMKFHDGRLARDSRFRYFALNSLTRWRALSLGSIYVKNHPSDGELSIEAIRDMVSSGDSRLLSRISYCAKQIRGTRAYWYTRLKELIAMVKQLGPPTIFFTLSAADLQWPELYALLDPENILETLSPMEKRREKGRLLNENPLVVSWFFQKRVLIFFKEYLKKQFSVIDHWYRFEWQNRGSGHVHGFLWLKDGPEVSHIGTDDQLRRLICEYFDNMVCTMNPDVTFSTDIQNHPCARKVDLDSNLDDDEVDYASLVNCVMRHTRCGDYCLRISKTTRKQVCRFKFPFEILLESKLVEEPENSNMYRFVSKRNDLFVNSHNRAVLQTWRANIDWSAVTTIESVTQYIGKYAAKSEPASRNFIDTLRGIIDDPRRPCHDSTSAIKRLLIKNASERDISAQEVCHLLMGWHLQDSSRRTVVLNLNEASLFSSQLRWRRRDGDDGEPQGTNISYFSRYLGRPDAFENESLIEMAKKYYFASRKWCKFRDEAIVRVLPELVGNIMPNTDQWESYCRQQILLCSCYRSVEEAKKGFQTWSECYAELSRTTENQIADVGMLMDEFEDESDPEEEPLEDWMMLAAMAPNFGPSLDTDLGSRSFDLRSDRNNSYKKLETERCGRMQHDWEKDACEY</sequence>
<accession>A0AAD4XPT0</accession>
<evidence type="ECO:0000259" key="1">
    <source>
        <dbReference type="Pfam" id="PF14214"/>
    </source>
</evidence>
<dbReference type="AlphaFoldDB" id="A0AAD4XPT0"/>
<gene>
    <name evidence="2" type="ORF">MKW98_027152</name>
</gene>
<dbReference type="Proteomes" id="UP001202328">
    <property type="component" value="Unassembled WGS sequence"/>
</dbReference>
<dbReference type="InterPro" id="IPR025476">
    <property type="entry name" value="Helitron_helicase-like"/>
</dbReference>